<evidence type="ECO:0000313" key="4">
    <source>
        <dbReference type="Proteomes" id="UP000078559"/>
    </source>
</evidence>
<organism evidence="3 4">
    <name type="scientific">Cytospora mali</name>
    <name type="common">Apple Valsa canker fungus</name>
    <name type="synonym">Valsa mali</name>
    <dbReference type="NCBI Taxonomy" id="578113"/>
    <lineage>
        <taxon>Eukaryota</taxon>
        <taxon>Fungi</taxon>
        <taxon>Dikarya</taxon>
        <taxon>Ascomycota</taxon>
        <taxon>Pezizomycotina</taxon>
        <taxon>Sordariomycetes</taxon>
        <taxon>Sordariomycetidae</taxon>
        <taxon>Diaporthales</taxon>
        <taxon>Cytosporaceae</taxon>
        <taxon>Cytospora</taxon>
    </lineage>
</organism>
<gene>
    <name evidence="3" type="ORF">VM1G_02304</name>
</gene>
<dbReference type="EMBL" id="CM003099">
    <property type="protein sequence ID" value="KUI66987.1"/>
    <property type="molecule type" value="Genomic_DNA"/>
</dbReference>
<evidence type="ECO:0000256" key="2">
    <source>
        <dbReference type="SAM" id="Phobius"/>
    </source>
</evidence>
<keyword evidence="2" id="KW-0472">Membrane</keyword>
<keyword evidence="4" id="KW-1185">Reference proteome</keyword>
<dbReference type="SUPFAM" id="SSF53067">
    <property type="entry name" value="Actin-like ATPase domain"/>
    <property type="match status" value="2"/>
</dbReference>
<proteinExistence type="predicted"/>
<dbReference type="Gene3D" id="3.30.420.40">
    <property type="match status" value="2"/>
</dbReference>
<keyword evidence="2" id="KW-0812">Transmembrane</keyword>
<dbReference type="Gene3D" id="3.90.640.10">
    <property type="entry name" value="Actin, Chain A, domain 4"/>
    <property type="match status" value="1"/>
</dbReference>
<sequence length="790" mass="88485">MSSDKWQDAFNRMNVSSSRGLKPSSITSGSHSTRQILVAVDFGTTYSAAAWVQTRTGSNNRPRIKVIDEWPEEQNTHDKVPTVLQYASDGRLRWGFDYDNTEKRYEWFKLEQDPKYTKDELKRAYPATTIPPESDQQVQDLITEYLKSLRSHVEKSIRDSMDIGGLNRDILFKDIRWEYIITVPAMWPEPAHNITEICAKEAGMAPNRPVQIIAEPEAAGIYALDVMCRELELKPGDTFVICDAGGGTVDLISYTITKAAPNPELEEAAAGTGGLCGSSFLDRQFDRWLRNHFRGCAKWDKFSQVDALEKWETEVKRNFTGDEDRKYIIPARRVDDDLSLGVRSQTLEISGSRMKMIFDPVISQILDLVKGQIHAVNKSVNAVLLAGGFGRNEYLKRCIQTAVGDEVIVKRMEHCNTAIVRGALTKGLADRQPPTSGRPTIAVMSRLARKHYGTKALQRYAPGIHDSHQPRLPGGVDGGERIDVMSWFIKKNTRIRDFEPMDFPFYYDQQVAIVDWNGGHLDRIILPIFTCETDDAPEYPDPDHATIKKYKQLVSVKADLDRIPKSKLKKEIGRDNKWYYKIWFEIRMISHLANITFILVHDNVESILTYARSQQSATLSPDSIEIFCGPALIHLISSDQTFTPWRGSLKTMVKPNDTVALVFCLLLLFIIILSYFLFRIVRQARHSVPTKSYSSSYFVSETSTQPPQHYGPVPHFPPGPDNNPPRHPGNGGGGNNNNPPPPPPPVPPGAVNVPRPQQGNINVARGDGGGRVNIPEGAGRGGAVNVPPAD</sequence>
<dbReference type="OrthoDB" id="2963168at2759"/>
<keyword evidence="2" id="KW-1133">Transmembrane helix</keyword>
<feature type="compositionally biased region" description="Pro residues" evidence="1">
    <location>
        <begin position="738"/>
        <end position="748"/>
    </location>
</feature>
<accession>A0A194VSK8</accession>
<dbReference type="PANTHER" id="PTHR14187">
    <property type="entry name" value="ALPHA KINASE/ELONGATION FACTOR 2 KINASE"/>
    <property type="match status" value="1"/>
</dbReference>
<feature type="transmembrane region" description="Helical" evidence="2">
    <location>
        <begin position="659"/>
        <end position="678"/>
    </location>
</feature>
<dbReference type="CDD" id="cd10170">
    <property type="entry name" value="ASKHA_NBD_HSP70"/>
    <property type="match status" value="1"/>
</dbReference>
<dbReference type="PANTHER" id="PTHR14187:SF5">
    <property type="entry name" value="HEAT SHOCK 70 KDA PROTEIN 12A"/>
    <property type="match status" value="1"/>
</dbReference>
<dbReference type="AlphaFoldDB" id="A0A194VSK8"/>
<name>A0A194VSK8_CYTMA</name>
<evidence type="ECO:0008006" key="5">
    <source>
        <dbReference type="Google" id="ProtNLM"/>
    </source>
</evidence>
<reference evidence="3" key="1">
    <citation type="submission" date="2014-12" db="EMBL/GenBank/DDBJ databases">
        <title>Genome Sequence of Valsa Canker Pathogens Uncovers a Specific Adaption of Colonization on Woody Bark.</title>
        <authorList>
            <person name="Yin Z."/>
            <person name="Liu H."/>
            <person name="Gao X."/>
            <person name="Li Z."/>
            <person name="Song N."/>
            <person name="Ke X."/>
            <person name="Dai Q."/>
            <person name="Wu Y."/>
            <person name="Sun Y."/>
            <person name="Xu J.-R."/>
            <person name="Kang Z.K."/>
            <person name="Wang L."/>
            <person name="Huang L."/>
        </authorList>
    </citation>
    <scope>NUCLEOTIDE SEQUENCE [LARGE SCALE GENOMIC DNA]</scope>
    <source>
        <strain evidence="3">03-8</strain>
    </source>
</reference>
<dbReference type="InterPro" id="IPR043129">
    <property type="entry name" value="ATPase_NBD"/>
</dbReference>
<dbReference type="SMR" id="A0A194VSK8"/>
<feature type="compositionally biased region" description="Pro residues" evidence="1">
    <location>
        <begin position="714"/>
        <end position="727"/>
    </location>
</feature>
<dbReference type="Proteomes" id="UP000078559">
    <property type="component" value="Chromosome 2"/>
</dbReference>
<evidence type="ECO:0000313" key="3">
    <source>
        <dbReference type="EMBL" id="KUI66987.1"/>
    </source>
</evidence>
<protein>
    <recommendedName>
        <fullName evidence="5">Heat shock 70 kDa protein 12A</fullName>
    </recommendedName>
</protein>
<evidence type="ECO:0000256" key="1">
    <source>
        <dbReference type="SAM" id="MobiDB-lite"/>
    </source>
</evidence>
<feature type="region of interest" description="Disordered" evidence="1">
    <location>
        <begin position="699"/>
        <end position="790"/>
    </location>
</feature>